<organism evidence="3 4">
    <name type="scientific">Chloropicon primus</name>
    <dbReference type="NCBI Taxonomy" id="1764295"/>
    <lineage>
        <taxon>Eukaryota</taxon>
        <taxon>Viridiplantae</taxon>
        <taxon>Chlorophyta</taxon>
        <taxon>Chloropicophyceae</taxon>
        <taxon>Chloropicales</taxon>
        <taxon>Chloropicaceae</taxon>
        <taxon>Chloropicon</taxon>
    </lineage>
</organism>
<feature type="compositionally biased region" description="Polar residues" evidence="2">
    <location>
        <begin position="59"/>
        <end position="68"/>
    </location>
</feature>
<gene>
    <name evidence="3" type="ORF">A3770_20p86140</name>
</gene>
<accession>A0A5B8N1D0</accession>
<reference evidence="3 4" key="1">
    <citation type="submission" date="2018-07" db="EMBL/GenBank/DDBJ databases">
        <title>The complete nuclear genome of the prasinophyte Chloropicon primus (CCMP1205).</title>
        <authorList>
            <person name="Pombert J.-F."/>
            <person name="Otis C."/>
            <person name="Turmel M."/>
            <person name="Lemieux C."/>
        </authorList>
    </citation>
    <scope>NUCLEOTIDE SEQUENCE [LARGE SCALE GENOMIC DNA]</scope>
    <source>
        <strain evidence="3 4">CCMP1205</strain>
    </source>
</reference>
<proteinExistence type="predicted"/>
<sequence>MAEEREGAEKVEEDIDKLLEAFEKKADKDDPLHRKLLEDMRAHTRALHKARGTWDKPSTWRSWNTPAQEQEVRRPLDNASYREYLKYKGEHHE</sequence>
<name>A0A5B8N1D0_9CHLO</name>
<dbReference type="Proteomes" id="UP000316726">
    <property type="component" value="Chromosome 20"/>
</dbReference>
<keyword evidence="1" id="KW-0175">Coiled coil</keyword>
<protein>
    <submittedName>
        <fullName evidence="3">Uncharacterized protein</fullName>
    </submittedName>
</protein>
<feature type="coiled-coil region" evidence="1">
    <location>
        <begin position="1"/>
        <end position="28"/>
    </location>
</feature>
<evidence type="ECO:0000256" key="2">
    <source>
        <dbReference type="SAM" id="MobiDB-lite"/>
    </source>
</evidence>
<evidence type="ECO:0000313" key="3">
    <source>
        <dbReference type="EMBL" id="QDZ26096.1"/>
    </source>
</evidence>
<feature type="region of interest" description="Disordered" evidence="2">
    <location>
        <begin position="48"/>
        <end position="75"/>
    </location>
</feature>
<dbReference type="AlphaFoldDB" id="A0A5B8N1D0"/>
<evidence type="ECO:0000256" key="1">
    <source>
        <dbReference type="SAM" id="Coils"/>
    </source>
</evidence>
<dbReference type="OrthoDB" id="10443133at2759"/>
<keyword evidence="4" id="KW-1185">Reference proteome</keyword>
<dbReference type="EMBL" id="CP031053">
    <property type="protein sequence ID" value="QDZ26096.1"/>
    <property type="molecule type" value="Genomic_DNA"/>
</dbReference>
<evidence type="ECO:0000313" key="4">
    <source>
        <dbReference type="Proteomes" id="UP000316726"/>
    </source>
</evidence>